<dbReference type="CDD" id="cd05466">
    <property type="entry name" value="PBP2_LTTR_substrate"/>
    <property type="match status" value="1"/>
</dbReference>
<sequence>MTLEIRWIEDLLALEQEKSISQAAEVRHVTQSAFTRRIQNIENALGFQILKRYSKNIDFTEAGQILLSSSKNIKNQLDTTIKYLEKNVKNNELTVKFSVSHSLITQFFPRFIHELSTTMEDLKLEIIAANLKQGIRLLKDGSCDFLIAYCDQKTLQQFDLSFFVFHKIFEMEILPITALNDDGSAKYSFEQTFPLLAYSKQAYLRNCVDDAIENKLDYRTLYETDNAGDLKELVSQGLGIAWLPKLLVEKELHENKLKVVYCNQYNLFQDVYIIRREMVFSNKINYIWNILTNQNNKS</sequence>
<dbReference type="PANTHER" id="PTHR30126:SF2">
    <property type="entry name" value="HTH-TYPE TRANSCRIPTIONAL REGULATOR YJIE"/>
    <property type="match status" value="1"/>
</dbReference>
<dbReference type="RefSeq" id="WP_068886239.1">
    <property type="nucleotide sequence ID" value="NZ_CBCRUU010000020.1"/>
</dbReference>
<evidence type="ECO:0000256" key="3">
    <source>
        <dbReference type="ARBA" id="ARBA00023125"/>
    </source>
</evidence>
<gene>
    <name evidence="6" type="ORF">BBP83_03550</name>
</gene>
<protein>
    <submittedName>
        <fullName evidence="6">LysR family transcriptional regulator</fullName>
    </submittedName>
</protein>
<dbReference type="EMBL" id="MBDL01000008">
    <property type="protein sequence ID" value="ODA13477.1"/>
    <property type="molecule type" value="Genomic_DNA"/>
</dbReference>
<dbReference type="InterPro" id="IPR036390">
    <property type="entry name" value="WH_DNA-bd_sf"/>
</dbReference>
<dbReference type="SUPFAM" id="SSF46785">
    <property type="entry name" value="Winged helix' DNA-binding domain"/>
    <property type="match status" value="1"/>
</dbReference>
<accession>A0A1C3CXT6</accession>
<dbReference type="GO" id="GO:0000976">
    <property type="term" value="F:transcription cis-regulatory region binding"/>
    <property type="evidence" value="ECO:0007669"/>
    <property type="project" value="TreeGrafter"/>
</dbReference>
<dbReference type="Pfam" id="PF03466">
    <property type="entry name" value="LysR_substrate"/>
    <property type="match status" value="1"/>
</dbReference>
<dbReference type="PROSITE" id="PS50931">
    <property type="entry name" value="HTH_LYSR"/>
    <property type="match status" value="1"/>
</dbReference>
<dbReference type="Gene3D" id="3.40.190.10">
    <property type="entry name" value="Periplasmic binding protein-like II"/>
    <property type="match status" value="2"/>
</dbReference>
<dbReference type="InterPro" id="IPR005119">
    <property type="entry name" value="LysR_subst-bd"/>
</dbReference>
<dbReference type="InterPro" id="IPR000847">
    <property type="entry name" value="LysR_HTH_N"/>
</dbReference>
<evidence type="ECO:0000313" key="6">
    <source>
        <dbReference type="EMBL" id="ODA13477.1"/>
    </source>
</evidence>
<dbReference type="OrthoDB" id="6971749at2"/>
<comment type="similarity">
    <text evidence="1">Belongs to the LysR transcriptional regulatory family.</text>
</comment>
<dbReference type="InterPro" id="IPR036388">
    <property type="entry name" value="WH-like_DNA-bd_sf"/>
</dbReference>
<evidence type="ECO:0000256" key="4">
    <source>
        <dbReference type="ARBA" id="ARBA00023163"/>
    </source>
</evidence>
<evidence type="ECO:0000256" key="2">
    <source>
        <dbReference type="ARBA" id="ARBA00023015"/>
    </source>
</evidence>
<feature type="domain" description="HTH lysR-type" evidence="5">
    <location>
        <begin position="3"/>
        <end position="60"/>
    </location>
</feature>
<organism evidence="6 7">
    <name type="scientific">Acinetobacter celticus</name>
    <dbReference type="NCBI Taxonomy" id="1891224"/>
    <lineage>
        <taxon>Bacteria</taxon>
        <taxon>Pseudomonadati</taxon>
        <taxon>Pseudomonadota</taxon>
        <taxon>Gammaproteobacteria</taxon>
        <taxon>Moraxellales</taxon>
        <taxon>Moraxellaceae</taxon>
        <taxon>Acinetobacter</taxon>
    </lineage>
</organism>
<reference evidence="6 7" key="1">
    <citation type="submission" date="2016-07" db="EMBL/GenBank/DDBJ databases">
        <title>Acinetobacter sp. ANC 4603.</title>
        <authorList>
            <person name="Radolfova-Krizova L."/>
            <person name="Nemec A."/>
        </authorList>
    </citation>
    <scope>NUCLEOTIDE SEQUENCE [LARGE SCALE GENOMIC DNA]</scope>
    <source>
        <strain evidence="6 7">ANC 4603</strain>
    </source>
</reference>
<dbReference type="AlphaFoldDB" id="A0A1C3CXT6"/>
<comment type="caution">
    <text evidence="6">The sequence shown here is derived from an EMBL/GenBank/DDBJ whole genome shotgun (WGS) entry which is preliminary data.</text>
</comment>
<dbReference type="SUPFAM" id="SSF53850">
    <property type="entry name" value="Periplasmic binding protein-like II"/>
    <property type="match status" value="1"/>
</dbReference>
<evidence type="ECO:0000313" key="7">
    <source>
        <dbReference type="Proteomes" id="UP000186553"/>
    </source>
</evidence>
<dbReference type="Proteomes" id="UP000186553">
    <property type="component" value="Unassembled WGS sequence"/>
</dbReference>
<keyword evidence="7" id="KW-1185">Reference proteome</keyword>
<proteinExistence type="inferred from homology"/>
<keyword evidence="2" id="KW-0805">Transcription regulation</keyword>
<dbReference type="Gene3D" id="1.10.10.10">
    <property type="entry name" value="Winged helix-like DNA-binding domain superfamily/Winged helix DNA-binding domain"/>
    <property type="match status" value="1"/>
</dbReference>
<evidence type="ECO:0000256" key="1">
    <source>
        <dbReference type="ARBA" id="ARBA00009437"/>
    </source>
</evidence>
<keyword evidence="3" id="KW-0238">DNA-binding</keyword>
<keyword evidence="4" id="KW-0804">Transcription</keyword>
<dbReference type="STRING" id="1891224.BBP83_03550"/>
<name>A0A1C3CXT6_9GAMM</name>
<evidence type="ECO:0000259" key="5">
    <source>
        <dbReference type="PROSITE" id="PS50931"/>
    </source>
</evidence>
<dbReference type="Pfam" id="PF00126">
    <property type="entry name" value="HTH_1"/>
    <property type="match status" value="1"/>
</dbReference>
<dbReference type="PANTHER" id="PTHR30126">
    <property type="entry name" value="HTH-TYPE TRANSCRIPTIONAL REGULATOR"/>
    <property type="match status" value="1"/>
</dbReference>
<dbReference type="GO" id="GO:0003700">
    <property type="term" value="F:DNA-binding transcription factor activity"/>
    <property type="evidence" value="ECO:0007669"/>
    <property type="project" value="InterPro"/>
</dbReference>